<protein>
    <submittedName>
        <fullName evidence="1">DUF2336 domain-containing protein</fullName>
    </submittedName>
</protein>
<keyword evidence="2" id="KW-1185">Reference proteome</keyword>
<accession>A0ABS4AQR6</accession>
<reference evidence="1 2" key="1">
    <citation type="submission" date="2021-03" db="EMBL/GenBank/DDBJ databases">
        <authorList>
            <person name="So Y."/>
        </authorList>
    </citation>
    <scope>NUCLEOTIDE SEQUENCE [LARGE SCALE GENOMIC DNA]</scope>
    <source>
        <strain evidence="1 2">PWR1</strain>
    </source>
</reference>
<gene>
    <name evidence="1" type="ORF">J5Y09_07170</name>
</gene>
<name>A0ABS4AQR6_9PROT</name>
<dbReference type="InterPro" id="IPR011989">
    <property type="entry name" value="ARM-like"/>
</dbReference>
<comment type="caution">
    <text evidence="1">The sequence shown here is derived from an EMBL/GenBank/DDBJ whole genome shotgun (WGS) entry which is preliminary data.</text>
</comment>
<evidence type="ECO:0000313" key="2">
    <source>
        <dbReference type="Proteomes" id="UP000680815"/>
    </source>
</evidence>
<dbReference type="SUPFAM" id="SSF48371">
    <property type="entry name" value="ARM repeat"/>
    <property type="match status" value="1"/>
</dbReference>
<dbReference type="InterPro" id="IPR016024">
    <property type="entry name" value="ARM-type_fold"/>
</dbReference>
<proteinExistence type="predicted"/>
<dbReference type="EMBL" id="JAGIYZ010000005">
    <property type="protein sequence ID" value="MBP0463686.1"/>
    <property type="molecule type" value="Genomic_DNA"/>
</dbReference>
<evidence type="ECO:0000313" key="1">
    <source>
        <dbReference type="EMBL" id="MBP0463686.1"/>
    </source>
</evidence>
<dbReference type="RefSeq" id="WP_209351070.1">
    <property type="nucleotide sequence ID" value="NZ_JAGIYZ010000005.1"/>
</dbReference>
<dbReference type="InterPro" id="IPR019285">
    <property type="entry name" value="DUF2336"/>
</dbReference>
<dbReference type="Proteomes" id="UP000680815">
    <property type="component" value="Unassembled WGS sequence"/>
</dbReference>
<organism evidence="1 2">
    <name type="scientific">Roseomonas nitratireducens</name>
    <dbReference type="NCBI Taxonomy" id="2820810"/>
    <lineage>
        <taxon>Bacteria</taxon>
        <taxon>Pseudomonadati</taxon>
        <taxon>Pseudomonadota</taxon>
        <taxon>Alphaproteobacteria</taxon>
        <taxon>Acetobacterales</taxon>
        <taxon>Roseomonadaceae</taxon>
        <taxon>Roseomonas</taxon>
    </lineage>
</organism>
<dbReference type="Gene3D" id="1.25.10.10">
    <property type="entry name" value="Leucine-rich Repeat Variant"/>
    <property type="match status" value="1"/>
</dbReference>
<dbReference type="Pfam" id="PF10098">
    <property type="entry name" value="DUF2336"/>
    <property type="match status" value="1"/>
</dbReference>
<sequence length="403" mass="41837">MTDLTRAARILEEGDVTGREALAADPAAPPEALYFLMSDRVASVRGAVARNPSSPFQTFGTLAADPDDGVRGALAARLAQLAPGLGEPQRDRLADAAWGALARLAEDTAEDIRIIIAEAVSTLPDAPRATVLALAQDRAMRVAEPVIRLSPMLTEEDLLSLVAAPPVAETLTAVARRPTISERVADALVDSGDDTAITALLLNDSAAIRESTLDALVVQAAERTHWQAPLVKRPALPPRAAVALSRFVAEELLAPLAARTDLPAEASATIRRAVAVRLAGRARPGESASDAGERALILLRAGALDDAAMLRAARAAEADFVKSALAALAGVPLSEVEHVVVTRCNKSIAGLCRRASLSEATAEAVAMLLAPPAPTASASVAPSLVGDGELRWRIDALARAAGR</sequence>